<keyword evidence="1" id="KW-0812">Transmembrane</keyword>
<feature type="transmembrane region" description="Helical" evidence="1">
    <location>
        <begin position="60"/>
        <end position="79"/>
    </location>
</feature>
<reference evidence="4" key="1">
    <citation type="submission" date="2021-06" db="EMBL/GenBank/DDBJ databases">
        <authorList>
            <person name="Kallberg Y."/>
            <person name="Tangrot J."/>
            <person name="Rosling A."/>
        </authorList>
    </citation>
    <scope>NUCLEOTIDE SEQUENCE</scope>
    <source>
        <strain evidence="4">FL966</strain>
    </source>
</reference>
<evidence type="ECO:0000313" key="4">
    <source>
        <dbReference type="EMBL" id="CAG8741508.1"/>
    </source>
</evidence>
<accession>A0A9N9NKA4</accession>
<dbReference type="InterPro" id="IPR053229">
    <property type="entry name" value="NADH-Q_oxidrdct_subunit"/>
</dbReference>
<dbReference type="AlphaFoldDB" id="A0A9N9NKA4"/>
<dbReference type="Proteomes" id="UP000789759">
    <property type="component" value="Unassembled WGS sequence"/>
</dbReference>
<feature type="domain" description="NADH-ubiquinone oxidoreductase 21kDa subunit C-terminal fungi" evidence="3">
    <location>
        <begin position="101"/>
        <end position="169"/>
    </location>
</feature>
<dbReference type="EMBL" id="CAJVQA010016177">
    <property type="protein sequence ID" value="CAG8741508.1"/>
    <property type="molecule type" value="Genomic_DNA"/>
</dbReference>
<gene>
    <name evidence="4" type="ORF">CPELLU_LOCUS14117</name>
</gene>
<sequence length="174" mass="20055">MPPQKIKTDYEPIDTDPHITRVVKYFRNSDYLVWAATTAFGPAFYYLLELGGRVPTPSLGFGLKLSACVGATGGFLLAYQRSSMRFWGWTENAQEYERDLKEMRQRIKEGKPLYGVSRMNEYAQKSSSWMSRYAALKFSAFPIFNFVNHNNHGIDTSRYYKDLDDNDDKENISG</sequence>
<keyword evidence="1" id="KW-0472">Membrane</keyword>
<organism evidence="4 5">
    <name type="scientific">Cetraspora pellucida</name>
    <dbReference type="NCBI Taxonomy" id="1433469"/>
    <lineage>
        <taxon>Eukaryota</taxon>
        <taxon>Fungi</taxon>
        <taxon>Fungi incertae sedis</taxon>
        <taxon>Mucoromycota</taxon>
        <taxon>Glomeromycotina</taxon>
        <taxon>Glomeromycetes</taxon>
        <taxon>Diversisporales</taxon>
        <taxon>Gigasporaceae</taxon>
        <taxon>Cetraspora</taxon>
    </lineage>
</organism>
<dbReference type="Pfam" id="PF12853">
    <property type="entry name" value="NADH_u_ox_C"/>
    <property type="match status" value="1"/>
</dbReference>
<evidence type="ECO:0000313" key="5">
    <source>
        <dbReference type="Proteomes" id="UP000789759"/>
    </source>
</evidence>
<proteinExistence type="predicted"/>
<dbReference type="Pfam" id="PF10785">
    <property type="entry name" value="NADH-u_ox-rdase"/>
    <property type="match status" value="1"/>
</dbReference>
<dbReference type="InterPro" id="IPR024549">
    <property type="entry name" value="NADH-UbQ_OxRdtase_su21_C_fun"/>
</dbReference>
<dbReference type="OrthoDB" id="196140at2759"/>
<feature type="domain" description="NADH-ubiquinone oxidoreductase 21kDa subunit N-terminal" evidence="2">
    <location>
        <begin position="8"/>
        <end position="91"/>
    </location>
</feature>
<dbReference type="PANTHER" id="PTHR34062:SF1">
    <property type="entry name" value="NADH-UBIQUINONE OXIDOREDUCTASE 21KDA SUBUNIT N-TERMINAL DOMAIN-CONTAINING PROTEIN"/>
    <property type="match status" value="1"/>
</dbReference>
<name>A0A9N9NKA4_9GLOM</name>
<keyword evidence="5" id="KW-1185">Reference proteome</keyword>
<comment type="caution">
    <text evidence="4">The sequence shown here is derived from an EMBL/GenBank/DDBJ whole genome shotgun (WGS) entry which is preliminary data.</text>
</comment>
<evidence type="ECO:0000259" key="2">
    <source>
        <dbReference type="Pfam" id="PF10785"/>
    </source>
</evidence>
<evidence type="ECO:0000256" key="1">
    <source>
        <dbReference type="SAM" id="Phobius"/>
    </source>
</evidence>
<evidence type="ECO:0000259" key="3">
    <source>
        <dbReference type="Pfam" id="PF12853"/>
    </source>
</evidence>
<feature type="transmembrane region" description="Helical" evidence="1">
    <location>
        <begin position="31"/>
        <end position="48"/>
    </location>
</feature>
<keyword evidence="1" id="KW-1133">Transmembrane helix</keyword>
<dbReference type="PANTHER" id="PTHR34062">
    <property type="entry name" value="OXIDOREDUCTASE 21 KDA SUBUNIT, PUTATIVE (AFU_ORTHOLOGUE AFUA_4G04750)-RELATED"/>
    <property type="match status" value="1"/>
</dbReference>
<dbReference type="InterPro" id="IPR019721">
    <property type="entry name" value="NADH-UbQ_OxRdtase_su21_N"/>
</dbReference>
<protein>
    <submittedName>
        <fullName evidence="4">24630_t:CDS:1</fullName>
    </submittedName>
</protein>